<comment type="caution">
    <text evidence="2">The sequence shown here is derived from an EMBL/GenBank/DDBJ whole genome shotgun (WGS) entry which is preliminary data.</text>
</comment>
<reference evidence="2 3" key="1">
    <citation type="submission" date="2020-08" db="EMBL/GenBank/DDBJ databases">
        <title>Genomic Encyclopedia of Type Strains, Phase III (KMG-III): the genomes of soil and plant-associated and newly described type strains.</title>
        <authorList>
            <person name="Whitman W."/>
        </authorList>
    </citation>
    <scope>NUCLEOTIDE SEQUENCE [LARGE SCALE GENOMIC DNA]</scope>
    <source>
        <strain evidence="2 3">CECT 8356</strain>
    </source>
</reference>
<name>A0A7W5CI12_9MICO</name>
<dbReference type="AlphaFoldDB" id="A0A7W5CI12"/>
<dbReference type="EMBL" id="JACHXY010000002">
    <property type="protein sequence ID" value="MBB3158041.1"/>
    <property type="molecule type" value="Genomic_DNA"/>
</dbReference>
<evidence type="ECO:0000256" key="1">
    <source>
        <dbReference type="SAM" id="MobiDB-lite"/>
    </source>
</evidence>
<dbReference type="RefSeq" id="WP_183419513.1">
    <property type="nucleotide sequence ID" value="NZ_JACHXY010000002.1"/>
</dbReference>
<dbReference type="Proteomes" id="UP000543579">
    <property type="component" value="Unassembled WGS sequence"/>
</dbReference>
<evidence type="ECO:0000313" key="3">
    <source>
        <dbReference type="Proteomes" id="UP000543579"/>
    </source>
</evidence>
<protein>
    <submittedName>
        <fullName evidence="2">Uncharacterized protein</fullName>
    </submittedName>
</protein>
<accession>A0A7W5CI12</accession>
<evidence type="ECO:0000313" key="2">
    <source>
        <dbReference type="EMBL" id="MBB3158041.1"/>
    </source>
</evidence>
<proteinExistence type="predicted"/>
<gene>
    <name evidence="2" type="ORF">FHS07_001737</name>
</gene>
<organism evidence="2 3">
    <name type="scientific">Microbacterium proteolyticum</name>
    <dbReference type="NCBI Taxonomy" id="1572644"/>
    <lineage>
        <taxon>Bacteria</taxon>
        <taxon>Bacillati</taxon>
        <taxon>Actinomycetota</taxon>
        <taxon>Actinomycetes</taxon>
        <taxon>Micrococcales</taxon>
        <taxon>Microbacteriaceae</taxon>
        <taxon>Microbacterium</taxon>
    </lineage>
</organism>
<feature type="region of interest" description="Disordered" evidence="1">
    <location>
        <begin position="55"/>
        <end position="79"/>
    </location>
</feature>
<sequence length="79" mass="8581">MALFKPDPDRTIEDIVEDLGREIADRFRDAEDEAIAEVASRARRDMDLAARLPEATAGAGLTVAEPGYRGARRSPPATV</sequence>